<comment type="caution">
    <text evidence="2">The sequence shown here is derived from an EMBL/GenBank/DDBJ whole genome shotgun (WGS) entry which is preliminary data.</text>
</comment>
<dbReference type="Proteomes" id="UP000077381">
    <property type="component" value="Unassembled WGS sequence"/>
</dbReference>
<dbReference type="Gene3D" id="3.30.450.180">
    <property type="match status" value="1"/>
</dbReference>
<dbReference type="Pfam" id="PF17765">
    <property type="entry name" value="MLTR_LBD"/>
    <property type="match status" value="1"/>
</dbReference>
<sequence>MQQSDDVRRRNLSRLLIKQRSLLTPQDVGLPQQTRHHRGLEQEQVAFLSGTTLRWYSALENGELSEVDPGLLSDVATALRLSPEQRTDLFCLAARVVPPSLSHRRPVPDPCHLAALEAAEPNPAILTDHAWNVLAANDAVADWFEDPGTIEPHDRNAVLWLFTGTAAARIADIADARRLAIARLQIVYTMCRGEAALDALVSRIKEHPVAEPLWRDERASLGPGFSLRRVRHPQHGESPALITSTDLPGGLRLIVCLPRHLPRHLPRPTTAAAGVSAPLDAGI</sequence>
<dbReference type="GO" id="GO:0003677">
    <property type="term" value="F:DNA binding"/>
    <property type="evidence" value="ECO:0007669"/>
    <property type="project" value="InterPro"/>
</dbReference>
<name>A0A177HS41_9ACTN</name>
<reference evidence="2 3" key="1">
    <citation type="submission" date="2015-12" db="EMBL/GenBank/DDBJ databases">
        <title>Genome sequence of Streptomyces sp. G25.</title>
        <authorList>
            <person name="Poehlein A."/>
            <person name="Roettig A."/>
            <person name="Hiessl S."/>
            <person name="Hauschild P."/>
            <person name="Schauer J."/>
            <person name="Madkour M.H."/>
            <person name="Al-Ansari A.M."/>
            <person name="Almakishah N.H."/>
            <person name="Steinbuechel A."/>
            <person name="Daniel R."/>
        </authorList>
    </citation>
    <scope>NUCLEOTIDE SEQUENCE [LARGE SCALE GENOMIC DNA]</scope>
    <source>
        <strain evidence="3">G25(2015)</strain>
    </source>
</reference>
<dbReference type="PROSITE" id="PS50943">
    <property type="entry name" value="HTH_CROC1"/>
    <property type="match status" value="1"/>
</dbReference>
<dbReference type="EMBL" id="LOHS01000076">
    <property type="protein sequence ID" value="OAH13470.1"/>
    <property type="molecule type" value="Genomic_DNA"/>
</dbReference>
<evidence type="ECO:0000313" key="3">
    <source>
        <dbReference type="Proteomes" id="UP000077381"/>
    </source>
</evidence>
<gene>
    <name evidence="2" type="ORF">STSP_31480</name>
</gene>
<dbReference type="SMART" id="SM00530">
    <property type="entry name" value="HTH_XRE"/>
    <property type="match status" value="1"/>
</dbReference>
<dbReference type="Gene3D" id="1.10.260.40">
    <property type="entry name" value="lambda repressor-like DNA-binding domains"/>
    <property type="match status" value="1"/>
</dbReference>
<dbReference type="CDD" id="cd00093">
    <property type="entry name" value="HTH_XRE"/>
    <property type="match status" value="1"/>
</dbReference>
<dbReference type="OrthoDB" id="3291396at2"/>
<feature type="domain" description="HTH cro/C1-type" evidence="1">
    <location>
        <begin position="35"/>
        <end position="86"/>
    </location>
</feature>
<organism evidence="2 3">
    <name type="scientific">Streptomyces jeddahensis</name>
    <dbReference type="NCBI Taxonomy" id="1716141"/>
    <lineage>
        <taxon>Bacteria</taxon>
        <taxon>Bacillati</taxon>
        <taxon>Actinomycetota</taxon>
        <taxon>Actinomycetes</taxon>
        <taxon>Kitasatosporales</taxon>
        <taxon>Streptomycetaceae</taxon>
        <taxon>Streptomyces</taxon>
    </lineage>
</organism>
<dbReference type="PANTHER" id="PTHR35010:SF2">
    <property type="entry name" value="BLL4672 PROTEIN"/>
    <property type="match status" value="1"/>
</dbReference>
<dbReference type="InterPro" id="IPR010982">
    <property type="entry name" value="Lambda_DNA-bd_dom_sf"/>
</dbReference>
<dbReference type="STRING" id="1716141.STSP_31480"/>
<dbReference type="PANTHER" id="PTHR35010">
    <property type="entry name" value="BLL4672 PROTEIN-RELATED"/>
    <property type="match status" value="1"/>
</dbReference>
<dbReference type="Pfam" id="PF13560">
    <property type="entry name" value="HTH_31"/>
    <property type="match status" value="1"/>
</dbReference>
<dbReference type="InterPro" id="IPR001387">
    <property type="entry name" value="Cro/C1-type_HTH"/>
</dbReference>
<evidence type="ECO:0000259" key="1">
    <source>
        <dbReference type="PROSITE" id="PS50943"/>
    </source>
</evidence>
<proteinExistence type="predicted"/>
<dbReference type="RefSeq" id="WP_067277547.1">
    <property type="nucleotide sequence ID" value="NZ_LOHS01000076.1"/>
</dbReference>
<evidence type="ECO:0000313" key="2">
    <source>
        <dbReference type="EMBL" id="OAH13470.1"/>
    </source>
</evidence>
<dbReference type="SUPFAM" id="SSF47413">
    <property type="entry name" value="lambda repressor-like DNA-binding domains"/>
    <property type="match status" value="1"/>
</dbReference>
<keyword evidence="3" id="KW-1185">Reference proteome</keyword>
<dbReference type="InterPro" id="IPR041413">
    <property type="entry name" value="MLTR_LBD"/>
</dbReference>
<dbReference type="AlphaFoldDB" id="A0A177HS41"/>
<dbReference type="PATRIC" id="fig|1716141.3.peg.3308"/>
<protein>
    <recommendedName>
        <fullName evidence="1">HTH cro/C1-type domain-containing protein</fullName>
    </recommendedName>
</protein>
<accession>A0A177HS41</accession>